<evidence type="ECO:0000256" key="1">
    <source>
        <dbReference type="ARBA" id="ARBA00001668"/>
    </source>
</evidence>
<dbReference type="PROSITE" id="PS51066">
    <property type="entry name" value="ZF_FPG_2"/>
    <property type="match status" value="1"/>
</dbReference>
<dbReference type="PANTHER" id="PTHR22993">
    <property type="entry name" value="FORMAMIDOPYRIMIDINE-DNA GLYCOSYLASE"/>
    <property type="match status" value="1"/>
</dbReference>
<accession>A0A0R2K842</accession>
<evidence type="ECO:0000256" key="3">
    <source>
        <dbReference type="ARBA" id="ARBA00011245"/>
    </source>
</evidence>
<keyword evidence="8 16" id="KW-0862">Zinc</keyword>
<dbReference type="InterPro" id="IPR020629">
    <property type="entry name" value="FPG_Glyclase"/>
</dbReference>
<keyword evidence="9 16" id="KW-0238">DNA-binding</keyword>
<evidence type="ECO:0000259" key="17">
    <source>
        <dbReference type="PROSITE" id="PS51066"/>
    </source>
</evidence>
<comment type="similarity">
    <text evidence="2 16">Belongs to the FPG family.</text>
</comment>
<dbReference type="Proteomes" id="UP000051491">
    <property type="component" value="Unassembled WGS sequence"/>
</dbReference>
<feature type="active site" description="Proton donor" evidence="16">
    <location>
        <position position="14"/>
    </location>
</feature>
<evidence type="ECO:0000256" key="15">
    <source>
        <dbReference type="ARBA" id="ARBA00060177"/>
    </source>
</evidence>
<comment type="cofactor">
    <cofactor evidence="16">
        <name>Zn(2+)</name>
        <dbReference type="ChEBI" id="CHEBI:29105"/>
    </cofactor>
    <text evidence="16">Binds 1 zinc ion per subunit.</text>
</comment>
<evidence type="ECO:0000256" key="10">
    <source>
        <dbReference type="ARBA" id="ARBA00023204"/>
    </source>
</evidence>
<reference evidence="19 20" key="1">
    <citation type="journal article" date="2015" name="Genome Announc.">
        <title>Expanding the biotechnology potential of lactobacilli through comparative genomics of 213 strains and associated genera.</title>
        <authorList>
            <person name="Sun Z."/>
            <person name="Harris H.M."/>
            <person name="McCann A."/>
            <person name="Guo C."/>
            <person name="Argimon S."/>
            <person name="Zhang W."/>
            <person name="Yang X."/>
            <person name="Jeffery I.B."/>
            <person name="Cooney J.C."/>
            <person name="Kagawa T.F."/>
            <person name="Liu W."/>
            <person name="Song Y."/>
            <person name="Salvetti E."/>
            <person name="Wrobel A."/>
            <person name="Rasinkangas P."/>
            <person name="Parkhill J."/>
            <person name="Rea M.C."/>
            <person name="O'Sullivan O."/>
            <person name="Ritari J."/>
            <person name="Douillard F.P."/>
            <person name="Paul Ross R."/>
            <person name="Yang R."/>
            <person name="Briner A.E."/>
            <person name="Felis G.E."/>
            <person name="de Vos W.M."/>
            <person name="Barrangou R."/>
            <person name="Klaenhammer T.R."/>
            <person name="Caufield P.W."/>
            <person name="Cui Y."/>
            <person name="Zhang H."/>
            <person name="O'Toole P.W."/>
        </authorList>
    </citation>
    <scope>NUCLEOTIDE SEQUENCE [LARGE SCALE GENOMIC DNA]</scope>
    <source>
        <strain evidence="19 20">DSM 15353</strain>
    </source>
</reference>
<comment type="caution">
    <text evidence="19">The sequence shown here is derived from an EMBL/GenBank/DDBJ whole genome shotgun (WGS) entry which is preliminary data.</text>
</comment>
<comment type="catalytic activity">
    <reaction evidence="1 16">
        <text>Hydrolysis of DNA containing ring-opened 7-methylguanine residues, releasing 2,6-diamino-4-hydroxy-5-(N-methyl)formamidopyrimidine.</text>
        <dbReference type="EC" id="3.2.2.23"/>
    </reaction>
</comment>
<dbReference type="InterPro" id="IPR035937">
    <property type="entry name" value="FPG_N"/>
</dbReference>
<dbReference type="CDD" id="cd08966">
    <property type="entry name" value="EcFpg-like_N"/>
    <property type="match status" value="1"/>
</dbReference>
<evidence type="ECO:0000256" key="5">
    <source>
        <dbReference type="ARBA" id="ARBA00022763"/>
    </source>
</evidence>
<keyword evidence="10 16" id="KW-0234">DNA repair</keyword>
<dbReference type="EC" id="3.2.2.23" evidence="16"/>
<feature type="active site" description="Schiff-base intermediate with DNA" evidence="16">
    <location>
        <position position="13"/>
    </location>
</feature>
<evidence type="ECO:0000313" key="20">
    <source>
        <dbReference type="Proteomes" id="UP000051491"/>
    </source>
</evidence>
<dbReference type="Gene3D" id="1.10.8.50">
    <property type="match status" value="1"/>
</dbReference>
<keyword evidence="7 16" id="KW-0378">Hydrolase</keyword>
<evidence type="ECO:0000256" key="14">
    <source>
        <dbReference type="ARBA" id="ARBA00044632"/>
    </source>
</evidence>
<evidence type="ECO:0000256" key="11">
    <source>
        <dbReference type="ARBA" id="ARBA00023239"/>
    </source>
</evidence>
<feature type="active site" description="Proton donor; for beta-elimination activity" evidence="16">
    <location>
        <position position="69"/>
    </location>
</feature>
<dbReference type="GO" id="GO:0006284">
    <property type="term" value="P:base-excision repair"/>
    <property type="evidence" value="ECO:0007669"/>
    <property type="project" value="InterPro"/>
</dbReference>
<evidence type="ECO:0000256" key="8">
    <source>
        <dbReference type="ARBA" id="ARBA00022833"/>
    </source>
</evidence>
<dbReference type="HAMAP" id="MF_00103">
    <property type="entry name" value="Fapy_DNA_glycosyl"/>
    <property type="match status" value="1"/>
</dbReference>
<dbReference type="SUPFAM" id="SSF57716">
    <property type="entry name" value="Glucocorticoid receptor-like (DNA-binding domain)"/>
    <property type="match status" value="1"/>
</dbReference>
<evidence type="ECO:0000256" key="9">
    <source>
        <dbReference type="ARBA" id="ARBA00023125"/>
    </source>
</evidence>
<evidence type="ECO:0000256" key="4">
    <source>
        <dbReference type="ARBA" id="ARBA00022723"/>
    </source>
</evidence>
<dbReference type="Gene3D" id="3.20.190.10">
    <property type="entry name" value="MutM-like, N-terminal"/>
    <property type="match status" value="1"/>
</dbReference>
<dbReference type="GO" id="GO:0008270">
    <property type="term" value="F:zinc ion binding"/>
    <property type="evidence" value="ECO:0007669"/>
    <property type="project" value="UniProtKB-UniRule"/>
</dbReference>
<proteinExistence type="inferred from homology"/>
<dbReference type="Pfam" id="PF06827">
    <property type="entry name" value="zf-FPG_IleRS"/>
    <property type="match status" value="1"/>
</dbReference>
<keyword evidence="4 16" id="KW-0479">Metal-binding</keyword>
<evidence type="ECO:0000313" key="19">
    <source>
        <dbReference type="EMBL" id="KRN85681.1"/>
    </source>
</evidence>
<keyword evidence="6 16" id="KW-0863">Zinc-finger</keyword>
<sequence length="290" mass="33039">MIIKKRVVGGKMPELPEVETVRRELSELVTDKQITGIELLYPKIIQGDPQEFIKELTGKKFEKIDRRGKYLLFRFSGELTMVSHLRMEGKYSVKSSEMPLDKHTHVVFDLDDGTQLRYNDVRKFGRMHLVKTGTEDDLAALKKLGPEPTPETFLVDEFYQELQKKKKVIKTALLDQTIVAGLGNIYVDEVLWMTKIHPETKCFEITHEQTQKLHDNIILELNRAIKAHGTTVFTFAGANAEIGSFQNQLNVYGKKGEPCARCQTPIEKIVVGQRGTHFCPHCQKLISVAS</sequence>
<dbReference type="SUPFAM" id="SSF46946">
    <property type="entry name" value="S13-like H2TH domain"/>
    <property type="match status" value="1"/>
</dbReference>
<dbReference type="InterPro" id="IPR000214">
    <property type="entry name" value="Znf_DNA_glyclase/AP_lyase"/>
</dbReference>
<dbReference type="GO" id="GO:0003684">
    <property type="term" value="F:damaged DNA binding"/>
    <property type="evidence" value="ECO:0007669"/>
    <property type="project" value="InterPro"/>
</dbReference>
<keyword evidence="13 16" id="KW-0326">Glycosidase</keyword>
<dbReference type="SMART" id="SM01232">
    <property type="entry name" value="H2TH"/>
    <property type="match status" value="1"/>
</dbReference>
<dbReference type="STRING" id="89059.LAC1533_0972"/>
<feature type="active site" description="Proton donor; for delta-elimination activity" evidence="16">
    <location>
        <position position="274"/>
    </location>
</feature>
<evidence type="ECO:0000259" key="18">
    <source>
        <dbReference type="PROSITE" id="PS51068"/>
    </source>
</evidence>
<dbReference type="NCBIfam" id="TIGR00577">
    <property type="entry name" value="fpg"/>
    <property type="match status" value="1"/>
</dbReference>
<keyword evidence="12 16" id="KW-0511">Multifunctional enzyme</keyword>
<dbReference type="InterPro" id="IPR012319">
    <property type="entry name" value="FPG_cat"/>
</dbReference>
<dbReference type="EC" id="4.2.99.18" evidence="16"/>
<feature type="domain" description="Formamidopyrimidine-DNA glycosylase catalytic" evidence="18">
    <location>
        <begin position="13"/>
        <end position="125"/>
    </location>
</feature>
<protein>
    <recommendedName>
        <fullName evidence="16">Formamidopyrimidine-DNA glycosylase</fullName>
        <shortName evidence="16">Fapy-DNA glycosylase</shortName>
        <ecNumber evidence="16">3.2.2.23</ecNumber>
    </recommendedName>
    <alternativeName>
        <fullName evidence="16">DNA-(apurinic or apyrimidinic site) lyase MutM</fullName>
        <shortName evidence="16">AP lyase MutM</shortName>
        <ecNumber evidence="16">4.2.99.18</ecNumber>
    </alternativeName>
</protein>
<evidence type="ECO:0000256" key="13">
    <source>
        <dbReference type="ARBA" id="ARBA00023295"/>
    </source>
</evidence>
<evidence type="ECO:0000256" key="16">
    <source>
        <dbReference type="HAMAP-Rule" id="MF_00103"/>
    </source>
</evidence>
<dbReference type="Pfam" id="PF06831">
    <property type="entry name" value="H2TH"/>
    <property type="match status" value="1"/>
</dbReference>
<feature type="binding site" evidence="16">
    <location>
        <position position="122"/>
    </location>
    <ligand>
        <name>DNA</name>
        <dbReference type="ChEBI" id="CHEBI:16991"/>
    </ligand>
</feature>
<name>A0A0R2K842_9LACO</name>
<dbReference type="PROSITE" id="PS51068">
    <property type="entry name" value="FPG_CAT"/>
    <property type="match status" value="1"/>
</dbReference>
<dbReference type="AlphaFoldDB" id="A0A0R2K842"/>
<comment type="catalytic activity">
    <reaction evidence="14 16">
        <text>2'-deoxyribonucleotide-(2'-deoxyribose 5'-phosphate)-2'-deoxyribonucleotide-DNA = a 3'-end 2'-deoxyribonucleotide-(2,3-dehydro-2,3-deoxyribose 5'-phosphate)-DNA + a 5'-end 5'-phospho-2'-deoxyribonucleoside-DNA + H(+)</text>
        <dbReference type="Rhea" id="RHEA:66592"/>
        <dbReference type="Rhea" id="RHEA-COMP:13180"/>
        <dbReference type="Rhea" id="RHEA-COMP:16897"/>
        <dbReference type="Rhea" id="RHEA-COMP:17067"/>
        <dbReference type="ChEBI" id="CHEBI:15378"/>
        <dbReference type="ChEBI" id="CHEBI:136412"/>
        <dbReference type="ChEBI" id="CHEBI:157695"/>
        <dbReference type="ChEBI" id="CHEBI:167181"/>
        <dbReference type="EC" id="4.2.99.18"/>
    </reaction>
</comment>
<keyword evidence="11 16" id="KW-0456">Lyase</keyword>
<evidence type="ECO:0000256" key="7">
    <source>
        <dbReference type="ARBA" id="ARBA00022801"/>
    </source>
</evidence>
<comment type="subunit">
    <text evidence="3 16">Monomer.</text>
</comment>
<gene>
    <name evidence="16" type="primary">mutM</name>
    <name evidence="16" type="synonym">fpg</name>
    <name evidence="19" type="ORF">IV43_GL000755</name>
</gene>
<dbReference type="PANTHER" id="PTHR22993:SF9">
    <property type="entry name" value="FORMAMIDOPYRIMIDINE-DNA GLYCOSYLASE"/>
    <property type="match status" value="1"/>
</dbReference>
<dbReference type="GO" id="GO:0034039">
    <property type="term" value="F:8-oxo-7,8-dihydroguanine DNA N-glycosylase activity"/>
    <property type="evidence" value="ECO:0007669"/>
    <property type="project" value="TreeGrafter"/>
</dbReference>
<evidence type="ECO:0000256" key="6">
    <source>
        <dbReference type="ARBA" id="ARBA00022771"/>
    </source>
</evidence>
<keyword evidence="5 16" id="KW-0227">DNA damage</keyword>
<dbReference type="EMBL" id="JQBK01000019">
    <property type="protein sequence ID" value="KRN85681.1"/>
    <property type="molecule type" value="Genomic_DNA"/>
</dbReference>
<dbReference type="InterPro" id="IPR010979">
    <property type="entry name" value="Ribosomal_uS13-like_H2TH"/>
</dbReference>
<feature type="binding site" evidence="16">
    <location>
        <position position="103"/>
    </location>
    <ligand>
        <name>DNA</name>
        <dbReference type="ChEBI" id="CHEBI:16991"/>
    </ligand>
</feature>
<evidence type="ECO:0000256" key="12">
    <source>
        <dbReference type="ARBA" id="ARBA00023268"/>
    </source>
</evidence>
<dbReference type="InterPro" id="IPR010663">
    <property type="entry name" value="Znf_FPG/IleRS"/>
</dbReference>
<dbReference type="NCBIfam" id="NF002211">
    <property type="entry name" value="PRK01103.1"/>
    <property type="match status" value="1"/>
</dbReference>
<evidence type="ECO:0000256" key="2">
    <source>
        <dbReference type="ARBA" id="ARBA00009409"/>
    </source>
</evidence>
<dbReference type="SUPFAM" id="SSF81624">
    <property type="entry name" value="N-terminal domain of MutM-like DNA repair proteins"/>
    <property type="match status" value="1"/>
</dbReference>
<dbReference type="InterPro" id="IPR015886">
    <property type="entry name" value="H2TH_FPG"/>
</dbReference>
<dbReference type="FunFam" id="3.20.190.10:FF:000001">
    <property type="entry name" value="Formamidopyrimidine-DNA glycosylase"/>
    <property type="match status" value="1"/>
</dbReference>
<feature type="domain" description="FPG-type" evidence="17">
    <location>
        <begin position="250"/>
        <end position="284"/>
    </location>
</feature>
<dbReference type="SMART" id="SM00898">
    <property type="entry name" value="Fapy_DNA_glyco"/>
    <property type="match status" value="1"/>
</dbReference>
<comment type="function">
    <text evidence="15">Involved in base excision repair of DNA damaged by oxidation or by mutagenic agents. Acts as a DNA glycosylase that recognizes and removes damaged bases. Has a preference for oxidized purines, such as 7,8-dihydro-8-oxoguanine (8-oxoG). Has AP (apurinic/apyrimidinic) lyase activity and introduces nicks in the DNA strand. Cleaves the DNA backbone by beta-delta elimination to generate a single-strand break at the site of the removed base with both 3'- and 5'-phosphates.</text>
</comment>
<dbReference type="FunFam" id="1.10.8.50:FF:000003">
    <property type="entry name" value="Formamidopyrimidine-DNA glycosylase"/>
    <property type="match status" value="1"/>
</dbReference>
<feature type="binding site" evidence="16">
    <location>
        <position position="165"/>
    </location>
    <ligand>
        <name>DNA</name>
        <dbReference type="ChEBI" id="CHEBI:16991"/>
    </ligand>
</feature>
<dbReference type="GO" id="GO:0003690">
    <property type="term" value="F:double-stranded DNA binding"/>
    <property type="evidence" value="ECO:0007669"/>
    <property type="project" value="UniProtKB-ARBA"/>
</dbReference>
<organism evidence="19 20">
    <name type="scientific">Ligilactobacillus acidipiscis</name>
    <dbReference type="NCBI Taxonomy" id="89059"/>
    <lineage>
        <taxon>Bacteria</taxon>
        <taxon>Bacillati</taxon>
        <taxon>Bacillota</taxon>
        <taxon>Bacilli</taxon>
        <taxon>Lactobacillales</taxon>
        <taxon>Lactobacillaceae</taxon>
        <taxon>Ligilactobacillus</taxon>
    </lineage>
</organism>
<dbReference type="GO" id="GO:0140078">
    <property type="term" value="F:class I DNA-(apurinic or apyrimidinic site) endonuclease activity"/>
    <property type="evidence" value="ECO:0007669"/>
    <property type="project" value="UniProtKB-EC"/>
</dbReference>
<dbReference type="PATRIC" id="fig|89059.3.peg.788"/>
<comment type="function">
    <text evidence="16">Involved in base excision repair of DNA damaged by oxidation or by mutagenic agents. Acts as DNA glycosylase that recognizes and removes damaged bases. Has a preference for oxidized purines, such as 7,8-dihydro-8-oxoguanine (8-oxoG). Has AP (apurinic/apyrimidinic) lyase activity and introduces nicks in the DNA strand. Cleaves the DNA backbone by beta-delta elimination to generate a single-strand break at the site of the removed base with both 3'- and 5'-phosphates.</text>
</comment>
<dbReference type="Pfam" id="PF01149">
    <property type="entry name" value="Fapy_DNA_glyco"/>
    <property type="match status" value="1"/>
</dbReference>